<dbReference type="Pfam" id="PF20867">
    <property type="entry name" value="UVSSA_N"/>
    <property type="match status" value="1"/>
</dbReference>
<dbReference type="EMBL" id="UYRW01000057">
    <property type="protein sequence ID" value="VDK62427.1"/>
    <property type="molecule type" value="Genomic_DNA"/>
</dbReference>
<dbReference type="Proteomes" id="UP000271087">
    <property type="component" value="Unassembled WGS sequence"/>
</dbReference>
<keyword evidence="4" id="KW-0158">Chromosome</keyword>
<evidence type="ECO:0000256" key="6">
    <source>
        <dbReference type="ARBA" id="ARBA00022763"/>
    </source>
</evidence>
<evidence type="ECO:0000313" key="13">
    <source>
        <dbReference type="EMBL" id="VDK62427.1"/>
    </source>
</evidence>
<dbReference type="InterPro" id="IPR018610">
    <property type="entry name" value="UVSSA"/>
</dbReference>
<dbReference type="WBParaSite" id="nOo.2.0.1.t00586-RA">
    <property type="protein sequence ID" value="nOo.2.0.1.t00586-RA"/>
    <property type="gene ID" value="nOo.2.0.1.g00586"/>
</dbReference>
<keyword evidence="10" id="KW-0234">DNA repair</keyword>
<dbReference type="OrthoDB" id="10249612at2759"/>
<comment type="similarity">
    <text evidence="3">Belongs to the janus family.</text>
</comment>
<dbReference type="GO" id="GO:0006283">
    <property type="term" value="P:transcription-coupled nucleotide-excision repair"/>
    <property type="evidence" value="ECO:0007669"/>
    <property type="project" value="TreeGrafter"/>
</dbReference>
<keyword evidence="14" id="KW-1185">Reference proteome</keyword>
<organism evidence="15">
    <name type="scientific">Onchocerca ochengi</name>
    <name type="common">Filarial nematode worm</name>
    <dbReference type="NCBI Taxonomy" id="42157"/>
    <lineage>
        <taxon>Eukaryota</taxon>
        <taxon>Metazoa</taxon>
        <taxon>Ecdysozoa</taxon>
        <taxon>Nematoda</taxon>
        <taxon>Chromadorea</taxon>
        <taxon>Rhabditida</taxon>
        <taxon>Spirurina</taxon>
        <taxon>Spiruromorpha</taxon>
        <taxon>Filarioidea</taxon>
        <taxon>Onchocercidae</taxon>
        <taxon>Onchocerca</taxon>
    </lineage>
</organism>
<dbReference type="GO" id="GO:0005694">
    <property type="term" value="C:chromosome"/>
    <property type="evidence" value="ECO:0007669"/>
    <property type="project" value="UniProtKB-SubCell"/>
</dbReference>
<feature type="domain" description="UV-stimulated scaffold protein A C-terminal" evidence="12">
    <location>
        <begin position="404"/>
        <end position="509"/>
    </location>
</feature>
<evidence type="ECO:0000256" key="1">
    <source>
        <dbReference type="ARBA" id="ARBA00004286"/>
    </source>
</evidence>
<evidence type="ECO:0000256" key="7">
    <source>
        <dbReference type="ARBA" id="ARBA00022771"/>
    </source>
</evidence>
<evidence type="ECO:0000256" key="2">
    <source>
        <dbReference type="ARBA" id="ARBA00009240"/>
    </source>
</evidence>
<evidence type="ECO:0000256" key="11">
    <source>
        <dbReference type="SAM" id="Coils"/>
    </source>
</evidence>
<protein>
    <submittedName>
        <fullName evidence="15">UV-stimulated scaffold protein A</fullName>
    </submittedName>
</protein>
<evidence type="ECO:0000256" key="5">
    <source>
        <dbReference type="ARBA" id="ARBA00022723"/>
    </source>
</evidence>
<evidence type="ECO:0000256" key="10">
    <source>
        <dbReference type="ARBA" id="ARBA00023204"/>
    </source>
</evidence>
<dbReference type="GO" id="GO:0009411">
    <property type="term" value="P:response to UV"/>
    <property type="evidence" value="ECO:0007669"/>
    <property type="project" value="InterPro"/>
</dbReference>
<dbReference type="STRING" id="42157.A0A182DY45"/>
<evidence type="ECO:0000256" key="3">
    <source>
        <dbReference type="ARBA" id="ARBA00010971"/>
    </source>
</evidence>
<evidence type="ECO:0000259" key="12">
    <source>
        <dbReference type="Pfam" id="PF09740"/>
    </source>
</evidence>
<keyword evidence="7" id="KW-0863">Zinc-finger</keyword>
<evidence type="ECO:0000256" key="4">
    <source>
        <dbReference type="ARBA" id="ARBA00022454"/>
    </source>
</evidence>
<name>A0A182DY45_ONCOC</name>
<keyword evidence="5" id="KW-0479">Metal-binding</keyword>
<sequence>MQVEQSPQLIVSKRILSHLVKQFDFNRRVLNEHKLKELKQILKSNPDIIEPVFTDFLKYFRQNNCEYRLAVLQLCKEFFQRSHVFRVQLTNHIQEVLLYTIETDPIHYPLPSPKEAAKILKLETLKLIKLWHEKYAEAYPKLDFSVIFLRSSKSLDFEHASAELQVERQRVEEANRKKDEQGKQMIEKVEREFRERQEEISRYINETRHALELLVPRFDVNDDTDSKIHLECETEMTHGYDVLESVTVTVPLNAPIVNVNAENEIIINALMDCMKMLQFCKKVVCRWLFKLGKYGGNSAQKLCKEIVDLKDRITVELEKCEELQLQNKQKSDEEDSEIDDLEDVLEKEGLELDYKPPEELPEYILKKTMEREADNLPGPSAINGVQKLPNSFLDYKKCENHENKVPVLLYGLDLKYWGENDIKPAEVPRNNADCHRFWRPSDESCSTNFDTTEAYHSRVMTFVGQQIKGSRQCRASLSDGTLCPRMDLKRCPLHGKIIDRDEMGYPMNEIIQKPYNPEGDTKEEEEYIRDVEVAVGVNLRGKIKGGKRKRQDDANPNPSAAAKLFNRNTMKRVFETLESIRKARAAKNFEHQFNYALTKRLRFDIDRNYYCPVFRLYAVLFDSARQLHKSTDMSSILRSSSFFVDKIFRSIEIISQFRQIKLFSSAAIMPLTDVPDAKIDPDGVFKYILIKVIEKASKKEKLIVRGYARCEYHGDVLEETEKELGSDYELVCLGGGRIKHESKDHNILVYGYSQGYGPADHQKSVNILKGKYPNYKTPLNILYPMSLKDVPDVDIDSEGLFKYIMIKITAKPTGEEKLIIRGYKHCKWHKNIFKQTEKEIGTSFLLKCIGGGRIKHEPQKKNLFVYGYSQRYGQAKHEKTVDLLQKKYPEYKITYSYEGY</sequence>
<comment type="similarity">
    <text evidence="2">Belongs to the UVSSA family.</text>
</comment>
<dbReference type="Pfam" id="PF05005">
    <property type="entry name" value="Ocnus"/>
    <property type="match status" value="2"/>
</dbReference>
<comment type="subcellular location">
    <subcellularLocation>
        <location evidence="1">Chromosome</location>
    </subcellularLocation>
</comment>
<dbReference type="SUPFAM" id="SSF143724">
    <property type="entry name" value="PHP14-like"/>
    <property type="match status" value="2"/>
</dbReference>
<accession>A0A182DY45</accession>
<dbReference type="Pfam" id="PF09740">
    <property type="entry name" value="DUF2043"/>
    <property type="match status" value="1"/>
</dbReference>
<evidence type="ECO:0000256" key="8">
    <source>
        <dbReference type="ARBA" id="ARBA00022833"/>
    </source>
</evidence>
<dbReference type="GO" id="GO:0008270">
    <property type="term" value="F:zinc ion binding"/>
    <property type="evidence" value="ECO:0007669"/>
    <property type="project" value="UniProtKB-KW"/>
</dbReference>
<keyword evidence="9 11" id="KW-0175">Coiled coil</keyword>
<keyword evidence="6" id="KW-0227">DNA damage</keyword>
<evidence type="ECO:0000313" key="15">
    <source>
        <dbReference type="WBParaSite" id="nOo.2.0.1.t00586-RA"/>
    </source>
</evidence>
<dbReference type="InterPro" id="IPR049408">
    <property type="entry name" value="UVSSA_N_a-solenoid_rpt"/>
</dbReference>
<evidence type="ECO:0000313" key="14">
    <source>
        <dbReference type="Proteomes" id="UP000271087"/>
    </source>
</evidence>
<reference evidence="15" key="1">
    <citation type="submission" date="2016-06" db="UniProtKB">
        <authorList>
            <consortium name="WormBaseParasite"/>
        </authorList>
    </citation>
    <scope>IDENTIFICATION</scope>
</reference>
<gene>
    <name evidence="13" type="ORF">NOO_LOCUS586</name>
</gene>
<dbReference type="PANTHER" id="PTHR28670">
    <property type="entry name" value="UV-STIMULATED SCAFFOLD PROTEIN A"/>
    <property type="match status" value="1"/>
</dbReference>
<proteinExistence type="inferred from homology"/>
<keyword evidence="8" id="KW-0862">Zinc</keyword>
<feature type="coiled-coil region" evidence="11">
    <location>
        <begin position="157"/>
        <end position="206"/>
    </location>
</feature>
<dbReference type="GO" id="GO:0000993">
    <property type="term" value="F:RNA polymerase II complex binding"/>
    <property type="evidence" value="ECO:0007669"/>
    <property type="project" value="TreeGrafter"/>
</dbReference>
<dbReference type="AlphaFoldDB" id="A0A182DY45"/>
<evidence type="ECO:0000256" key="9">
    <source>
        <dbReference type="ARBA" id="ARBA00023054"/>
    </source>
</evidence>
<dbReference type="InterPro" id="IPR038596">
    <property type="entry name" value="Janus_sf"/>
</dbReference>
<dbReference type="PANTHER" id="PTHR28670:SF1">
    <property type="entry name" value="UV-STIMULATED SCAFFOLD PROTEIN A"/>
    <property type="match status" value="1"/>
</dbReference>
<dbReference type="InterPro" id="IPR049431">
    <property type="entry name" value="UVSSA_C"/>
</dbReference>
<dbReference type="InterPro" id="IPR007702">
    <property type="entry name" value="Janus"/>
</dbReference>
<reference evidence="13 14" key="2">
    <citation type="submission" date="2018-08" db="EMBL/GenBank/DDBJ databases">
        <authorList>
            <person name="Laetsch R D."/>
            <person name="Stevens L."/>
            <person name="Kumar S."/>
            <person name="Blaxter L. M."/>
        </authorList>
    </citation>
    <scope>NUCLEOTIDE SEQUENCE [LARGE SCALE GENOMIC DNA]</scope>
</reference>
<dbReference type="Gene3D" id="3.50.20.20">
    <property type="entry name" value="Janus/Ocnus"/>
    <property type="match status" value="2"/>
</dbReference>